<name>A0ABU6EEK3_9GAMM</name>
<dbReference type="RefSeq" id="WP_325934460.1">
    <property type="nucleotide sequence ID" value="NZ_JAMZOO010000002.1"/>
</dbReference>
<dbReference type="EMBL" id="JAMZOO010000002">
    <property type="protein sequence ID" value="MEB6857113.1"/>
    <property type="molecule type" value="Genomic_DNA"/>
</dbReference>
<keyword evidence="2" id="KW-1185">Reference proteome</keyword>
<dbReference type="Proteomes" id="UP001332939">
    <property type="component" value="Unassembled WGS sequence"/>
</dbReference>
<gene>
    <name evidence="1" type="ORF">NA736_08745</name>
</gene>
<proteinExistence type="predicted"/>
<evidence type="ECO:0000313" key="2">
    <source>
        <dbReference type="Proteomes" id="UP001332939"/>
    </source>
</evidence>
<organism evidence="1 2">
    <name type="scientific">Proteus cibi</name>
    <dbReference type="NCBI Taxonomy" id="2050966"/>
    <lineage>
        <taxon>Bacteria</taxon>
        <taxon>Pseudomonadati</taxon>
        <taxon>Pseudomonadota</taxon>
        <taxon>Gammaproteobacteria</taxon>
        <taxon>Enterobacterales</taxon>
        <taxon>Morganellaceae</taxon>
        <taxon>Proteus</taxon>
    </lineage>
</organism>
<evidence type="ECO:0000313" key="1">
    <source>
        <dbReference type="EMBL" id="MEB6857113.1"/>
    </source>
</evidence>
<comment type="caution">
    <text evidence="1">The sequence shown here is derived from an EMBL/GenBank/DDBJ whole genome shotgun (WGS) entry which is preliminary data.</text>
</comment>
<sequence length="210" mass="23837">MNVTSIFRDTASQLTMGIGKVISNIVDFFSNLSSGITGLFNSNTPFRQVSTGSESDGLELINFCKNIEFSRGTSLFYIEMFLNSQCEMEGLDKSKYNSIYGSVDSGYNSIYDSGESRYELKDSPEEHEYEEINLPEENIYESIDGNNSVTVEDVYSEVFDSTDFYEEDIYTSPSDDTLSEENIYDTIPTDDELFRLFFTTIENGTKFNTL</sequence>
<protein>
    <submittedName>
        <fullName evidence="1">Uncharacterized protein</fullName>
    </submittedName>
</protein>
<accession>A0ABU6EEK3</accession>
<reference evidence="1 2" key="1">
    <citation type="submission" date="2022-05" db="EMBL/GenBank/DDBJ databases">
        <title>Whole genome sequences of Escherichia coli of fish isolates collected from Assam, India.</title>
        <authorList>
            <person name="Sudha S."/>
            <person name="Muneeb K.H."/>
            <person name="Rakshit O."/>
            <person name="Mendem S.K."/>
            <person name="Raisen C."/>
            <person name="Holmes M.A."/>
            <person name="Shome B.R."/>
            <person name="Sivaraman G.K."/>
        </authorList>
    </citation>
    <scope>NUCLEOTIDE SEQUENCE [LARGE SCALE GENOMIC DNA]</scope>
    <source>
        <strain evidence="1 2">278</strain>
    </source>
</reference>